<keyword evidence="2" id="KW-1185">Reference proteome</keyword>
<sequence>MNCRKISTFPYYERWALMAIVLVLKKIFILNDSTEKRLSDCDLKDFFNWSEWEQYSRVRLDMIYSYTCSLYTGDFERIRDQRLIAEYSLKRSEYEMSRMIECIKKKNDWKEFDFRTDMQHEFTALLYHMTDSGSPEFVKHSLYPLTTATELALNLNKCSSVSEVLSTSFEHKRLIGWTCPHGKVFHRGYDCLARDPKRWSSSFKLLIQLIEDIEWNRFDKFCDFESRVKTLMFGAVVVSDALPLASSHPYLYLYPYRVYWFGSDALPLASSHPYLYLYPYRVYWFGSDALPLASSHPYLYLYPYRVYWFGSDALPLASSHPYLYLYPYRVYWFGSGLMMNSLGSHSIYENFVVVITTAYLSLCLAYRAEVDTVLLLELS</sequence>
<accession>A0A7R9QUB7</accession>
<proteinExistence type="predicted"/>
<evidence type="ECO:0000313" key="1">
    <source>
        <dbReference type="EMBL" id="CAD7657492.1"/>
    </source>
</evidence>
<reference evidence="1" key="1">
    <citation type="submission" date="2020-11" db="EMBL/GenBank/DDBJ databases">
        <authorList>
            <person name="Tran Van P."/>
        </authorList>
    </citation>
    <scope>NUCLEOTIDE SEQUENCE</scope>
</reference>
<dbReference type="OrthoDB" id="6511180at2759"/>
<dbReference type="EMBL" id="OC927924">
    <property type="protein sequence ID" value="CAD7657492.1"/>
    <property type="molecule type" value="Genomic_DNA"/>
</dbReference>
<dbReference type="EMBL" id="CAJPVJ010013099">
    <property type="protein sequence ID" value="CAG2174678.1"/>
    <property type="molecule type" value="Genomic_DNA"/>
</dbReference>
<gene>
    <name evidence="1" type="ORF">ONB1V03_LOCUS14122</name>
</gene>
<dbReference type="Proteomes" id="UP000728032">
    <property type="component" value="Unassembled WGS sequence"/>
</dbReference>
<evidence type="ECO:0000313" key="2">
    <source>
        <dbReference type="Proteomes" id="UP000728032"/>
    </source>
</evidence>
<organism evidence="1">
    <name type="scientific">Oppiella nova</name>
    <dbReference type="NCBI Taxonomy" id="334625"/>
    <lineage>
        <taxon>Eukaryota</taxon>
        <taxon>Metazoa</taxon>
        <taxon>Ecdysozoa</taxon>
        <taxon>Arthropoda</taxon>
        <taxon>Chelicerata</taxon>
        <taxon>Arachnida</taxon>
        <taxon>Acari</taxon>
        <taxon>Acariformes</taxon>
        <taxon>Sarcoptiformes</taxon>
        <taxon>Oribatida</taxon>
        <taxon>Brachypylina</taxon>
        <taxon>Oppioidea</taxon>
        <taxon>Oppiidae</taxon>
        <taxon>Oppiella</taxon>
    </lineage>
</organism>
<protein>
    <submittedName>
        <fullName evidence="1">Uncharacterized protein</fullName>
    </submittedName>
</protein>
<dbReference type="AlphaFoldDB" id="A0A7R9QUB7"/>
<name>A0A7R9QUB7_9ACAR</name>